<evidence type="ECO:0000313" key="1">
    <source>
        <dbReference type="EMBL" id="AKH38526.1"/>
    </source>
</evidence>
<dbReference type="InterPro" id="IPR005361">
    <property type="entry name" value="UPF0158"/>
</dbReference>
<dbReference type="EMBL" id="CP011451">
    <property type="protein sequence ID" value="AKH38526.1"/>
    <property type="molecule type" value="Genomic_DNA"/>
</dbReference>
<dbReference type="Pfam" id="PF03682">
    <property type="entry name" value="UPF0158"/>
    <property type="match status" value="1"/>
</dbReference>
<keyword evidence="3" id="KW-1185">Reference proteome</keyword>
<sequence length="157" mass="18315">MTRLKINQSLFSLAFFPDADFQNPFDRTVYLDLTNGEILYLYSEDQKAEWDGCSAEENIKNKALIDTHPENFLEVASLSHGKHHQILQEFLASPWTDDKVQYQAAAGVYYGPKSIGYWLKNVQDDDAVKAYFNYREERMNELALEFLRQHGIEPEWV</sequence>
<accession>A0A0F7KGC9</accession>
<dbReference type="PATRIC" id="fig|44574.3.peg.3200"/>
<dbReference type="Proteomes" id="UP000324176">
    <property type="component" value="Unassembled WGS sequence"/>
</dbReference>
<dbReference type="Proteomes" id="UP000034156">
    <property type="component" value="Chromosome"/>
</dbReference>
<protein>
    <submittedName>
        <fullName evidence="2">Uncharacterized protein UPF0158</fullName>
    </submittedName>
</protein>
<reference evidence="3" key="1">
    <citation type="submission" date="2015-05" db="EMBL/GenBank/DDBJ databases">
        <title>Draft genome of Nitrosomonas communis strain Nm2.</title>
        <authorList>
            <person name="Kozlowski J.A."/>
            <person name="Kits K.D."/>
            <person name="Stein L.Y."/>
        </authorList>
    </citation>
    <scope>NUCLEOTIDE SEQUENCE [LARGE SCALE GENOMIC DNA]</scope>
    <source>
        <strain evidence="3">Nm2</strain>
    </source>
</reference>
<reference evidence="1 3" key="2">
    <citation type="journal article" date="2016" name="Genome Announc.">
        <title>Genome Sequence of Nitrosomonas communis Strain Nm2, a Mesophilic Ammonia-Oxidizing Bacterium Isolated from Mediterranean Soil.</title>
        <authorList>
            <person name="Kozlowski J.A."/>
            <person name="Kits K.D."/>
            <person name="Stein L.Y."/>
        </authorList>
    </citation>
    <scope>NUCLEOTIDE SEQUENCE [LARGE SCALE GENOMIC DNA]</scope>
    <source>
        <strain evidence="1 3">Nm2</strain>
    </source>
</reference>
<reference evidence="2 4" key="3">
    <citation type="submission" date="2019-07" db="EMBL/GenBank/DDBJ databases">
        <title>Active sludge and wastewater microbial communities from Klosterneuburg, Austria.</title>
        <authorList>
            <person name="Wagner M."/>
        </authorList>
    </citation>
    <scope>NUCLEOTIDE SEQUENCE [LARGE SCALE GENOMIC DNA]</scope>
    <source>
        <strain evidence="2 4">Nm2</strain>
    </source>
</reference>
<evidence type="ECO:0000313" key="4">
    <source>
        <dbReference type="Proteomes" id="UP000324176"/>
    </source>
</evidence>
<gene>
    <name evidence="1" type="ORF">AAW31_13150</name>
    <name evidence="2" type="ORF">BCL69_101847</name>
</gene>
<dbReference type="EMBL" id="VNHT01000018">
    <property type="protein sequence ID" value="TYP89272.1"/>
    <property type="molecule type" value="Genomic_DNA"/>
</dbReference>
<evidence type="ECO:0000313" key="3">
    <source>
        <dbReference type="Proteomes" id="UP000034156"/>
    </source>
</evidence>
<proteinExistence type="predicted"/>
<name>A0A0F7KGC9_9PROT</name>
<evidence type="ECO:0000313" key="2">
    <source>
        <dbReference type="EMBL" id="TYP89272.1"/>
    </source>
</evidence>
<dbReference type="AlphaFoldDB" id="A0A0F7KGC9"/>
<organism evidence="1 3">
    <name type="scientific">Nitrosomonas communis</name>
    <dbReference type="NCBI Taxonomy" id="44574"/>
    <lineage>
        <taxon>Bacteria</taxon>
        <taxon>Pseudomonadati</taxon>
        <taxon>Pseudomonadota</taxon>
        <taxon>Betaproteobacteria</taxon>
        <taxon>Nitrosomonadales</taxon>
        <taxon>Nitrosomonadaceae</taxon>
        <taxon>Nitrosomonas</taxon>
    </lineage>
</organism>
<dbReference type="KEGG" id="nco:AAW31_13150"/>